<reference evidence="1" key="1">
    <citation type="submission" date="2022-01" db="EMBL/GenBank/DDBJ databases">
        <authorList>
            <person name="Jo J.-H."/>
            <person name="Im W.-T."/>
        </authorList>
    </citation>
    <scope>NUCLEOTIDE SEQUENCE</scope>
    <source>
        <strain evidence="1">XY25</strain>
    </source>
</reference>
<evidence type="ECO:0000313" key="2">
    <source>
        <dbReference type="Proteomes" id="UP001165384"/>
    </source>
</evidence>
<dbReference type="Proteomes" id="UP001165384">
    <property type="component" value="Unassembled WGS sequence"/>
</dbReference>
<evidence type="ECO:0000313" key="1">
    <source>
        <dbReference type="EMBL" id="MCG2575876.1"/>
    </source>
</evidence>
<proteinExistence type="predicted"/>
<dbReference type="EMBL" id="JAKLTN010000001">
    <property type="protein sequence ID" value="MCG2575876.1"/>
    <property type="molecule type" value="Genomic_DNA"/>
</dbReference>
<accession>A0ABS9JY87</accession>
<dbReference type="RefSeq" id="WP_275707248.1">
    <property type="nucleotide sequence ID" value="NZ_JAKLTN010000001.1"/>
</dbReference>
<protein>
    <submittedName>
        <fullName evidence="1">Uncharacterized protein</fullName>
    </submittedName>
</protein>
<gene>
    <name evidence="1" type="ORF">LZ012_02570</name>
</gene>
<organism evidence="1 2">
    <name type="scientific">Dechloromonas hankyongensis</name>
    <dbReference type="NCBI Taxonomy" id="2908002"/>
    <lineage>
        <taxon>Bacteria</taxon>
        <taxon>Pseudomonadati</taxon>
        <taxon>Pseudomonadota</taxon>
        <taxon>Betaproteobacteria</taxon>
        <taxon>Rhodocyclales</taxon>
        <taxon>Azonexaceae</taxon>
        <taxon>Dechloromonas</taxon>
    </lineage>
</organism>
<comment type="caution">
    <text evidence="1">The sequence shown here is derived from an EMBL/GenBank/DDBJ whole genome shotgun (WGS) entry which is preliminary data.</text>
</comment>
<keyword evidence="2" id="KW-1185">Reference proteome</keyword>
<sequence length="204" mass="23662">MKQQNFGRHAALNSPVNSHQLFRTRNALPNQLLEKVCASACLRHLPWLDMSIRPGEREYFEAWAKHRTVSAIRQLNIQEGKTFAALGPQGFWTLQEKRFGRWWRPHKLEEVFVEIMYPTWDSMLEKNPSYLIVISSGPTGSHAIYQNDQFQHLVTEENEKWLKDVSNRSIAIGQDGIERYASNDLAPREKPESSLQLHIHEALS</sequence>
<name>A0ABS9JY87_9RHOO</name>